<keyword evidence="4 9" id="KW-0762">Sugar transport</keyword>
<evidence type="ECO:0000313" key="10">
    <source>
        <dbReference type="Proteomes" id="UP000046393"/>
    </source>
</evidence>
<dbReference type="Proteomes" id="UP000046393">
    <property type="component" value="Unplaced"/>
</dbReference>
<evidence type="ECO:0000256" key="3">
    <source>
        <dbReference type="ARBA" id="ARBA00022448"/>
    </source>
</evidence>
<feature type="transmembrane region" description="Helical" evidence="9">
    <location>
        <begin position="170"/>
        <end position="188"/>
    </location>
</feature>
<dbReference type="GO" id="GO:0012505">
    <property type="term" value="C:endomembrane system"/>
    <property type="evidence" value="ECO:0007669"/>
    <property type="project" value="UniProtKB-SubCell"/>
</dbReference>
<name>A0A0N5AMI1_9BILA</name>
<keyword evidence="3 9" id="KW-0813">Transport</keyword>
<evidence type="ECO:0000256" key="4">
    <source>
        <dbReference type="ARBA" id="ARBA00022597"/>
    </source>
</evidence>
<keyword evidence="5 9" id="KW-0812">Transmembrane</keyword>
<proteinExistence type="inferred from homology"/>
<evidence type="ECO:0000256" key="6">
    <source>
        <dbReference type="ARBA" id="ARBA00022737"/>
    </source>
</evidence>
<evidence type="ECO:0000256" key="9">
    <source>
        <dbReference type="RuleBase" id="RU910715"/>
    </source>
</evidence>
<evidence type="ECO:0000256" key="5">
    <source>
        <dbReference type="ARBA" id="ARBA00022692"/>
    </source>
</evidence>
<protein>
    <recommendedName>
        <fullName evidence="9">Sugar transporter SWEET</fullName>
    </recommendedName>
</protein>
<accession>A0A0N5AMI1</accession>
<evidence type="ECO:0000313" key="11">
    <source>
        <dbReference type="WBParaSite" id="SMUV_0000578901-mRNA-1"/>
    </source>
</evidence>
<feature type="transmembrane region" description="Helical" evidence="9">
    <location>
        <begin position="6"/>
        <end position="26"/>
    </location>
</feature>
<organism evidence="10 11">
    <name type="scientific">Syphacia muris</name>
    <dbReference type="NCBI Taxonomy" id="451379"/>
    <lineage>
        <taxon>Eukaryota</taxon>
        <taxon>Metazoa</taxon>
        <taxon>Ecdysozoa</taxon>
        <taxon>Nematoda</taxon>
        <taxon>Chromadorea</taxon>
        <taxon>Rhabditida</taxon>
        <taxon>Spirurina</taxon>
        <taxon>Oxyuridomorpha</taxon>
        <taxon>Oxyuroidea</taxon>
        <taxon>Oxyuridae</taxon>
        <taxon>Syphacia</taxon>
    </lineage>
</organism>
<keyword evidence="6" id="KW-0677">Repeat</keyword>
<evidence type="ECO:0000256" key="7">
    <source>
        <dbReference type="ARBA" id="ARBA00022989"/>
    </source>
</evidence>
<feature type="transmembrane region" description="Helical" evidence="9">
    <location>
        <begin position="33"/>
        <end position="52"/>
    </location>
</feature>
<comment type="similarity">
    <text evidence="2 9">Belongs to the SWEET sugar transporter family.</text>
</comment>
<evidence type="ECO:0000256" key="1">
    <source>
        <dbReference type="ARBA" id="ARBA00004127"/>
    </source>
</evidence>
<sequence length="234" mass="27491">MDFTFLYIFSWIAFVSTVAPICYKIWKRKSSENFTSVPFMMGVISFWLRYALLKDEATVLKVNIVALSLNTVYLLIYYCYTKKKLKIILLQFRLESNVIATEVLYKTEFTVDILGVCCTLFNIICFGSPLAGLRTVFRQGNCETLPLPMSIGNFIVSSEWFLYGILTENIYIIVSQLLLLYIVVISRLLYSKVIVNYCIIYVFLAYYSNSYFHSILQEFKFFKKMFYFSFKFKI</sequence>
<evidence type="ECO:0000256" key="2">
    <source>
        <dbReference type="ARBA" id="ARBA00007809"/>
    </source>
</evidence>
<feature type="transmembrane region" description="Helical" evidence="9">
    <location>
        <begin position="113"/>
        <end position="133"/>
    </location>
</feature>
<dbReference type="InterPro" id="IPR004316">
    <property type="entry name" value="SWEET_rpt"/>
</dbReference>
<comment type="function">
    <text evidence="9">Mediates sugar transport across membranes.</text>
</comment>
<feature type="transmembrane region" description="Helical" evidence="9">
    <location>
        <begin position="194"/>
        <end position="216"/>
    </location>
</feature>
<feature type="transmembrane region" description="Helical" evidence="9">
    <location>
        <begin position="58"/>
        <end position="80"/>
    </location>
</feature>
<dbReference type="WBParaSite" id="SMUV_0000578901-mRNA-1">
    <property type="protein sequence ID" value="SMUV_0000578901-mRNA-1"/>
    <property type="gene ID" value="SMUV_0000578901"/>
</dbReference>
<dbReference type="Pfam" id="PF03083">
    <property type="entry name" value="MtN3_slv"/>
    <property type="match status" value="2"/>
</dbReference>
<keyword evidence="10" id="KW-1185">Reference proteome</keyword>
<dbReference type="InterPro" id="IPR047664">
    <property type="entry name" value="SWEET"/>
</dbReference>
<keyword evidence="8 9" id="KW-0472">Membrane</keyword>
<dbReference type="GO" id="GO:0016020">
    <property type="term" value="C:membrane"/>
    <property type="evidence" value="ECO:0007669"/>
    <property type="project" value="InterPro"/>
</dbReference>
<reference evidence="11" key="1">
    <citation type="submission" date="2017-02" db="UniProtKB">
        <authorList>
            <consortium name="WormBaseParasite"/>
        </authorList>
    </citation>
    <scope>IDENTIFICATION</scope>
</reference>
<keyword evidence="7 9" id="KW-1133">Transmembrane helix</keyword>
<comment type="caution">
    <text evidence="9">Lacks conserved residue(s) required for the propagation of feature annotation.</text>
</comment>
<dbReference type="Gene3D" id="1.20.1280.290">
    <property type="match status" value="2"/>
</dbReference>
<dbReference type="PANTHER" id="PTHR10791:SF43">
    <property type="entry name" value="SUGAR TRANSPORTER SWEET-RELATED"/>
    <property type="match status" value="1"/>
</dbReference>
<comment type="subcellular location">
    <subcellularLocation>
        <location evidence="1">Endomembrane system</location>
        <topology evidence="1">Multi-pass membrane protein</topology>
    </subcellularLocation>
</comment>
<dbReference type="PANTHER" id="PTHR10791">
    <property type="entry name" value="RAG1-ACTIVATING PROTEIN 1"/>
    <property type="match status" value="1"/>
</dbReference>
<dbReference type="GO" id="GO:0051119">
    <property type="term" value="F:sugar transmembrane transporter activity"/>
    <property type="evidence" value="ECO:0007669"/>
    <property type="project" value="InterPro"/>
</dbReference>
<evidence type="ECO:0000256" key="8">
    <source>
        <dbReference type="ARBA" id="ARBA00023136"/>
    </source>
</evidence>
<dbReference type="AlphaFoldDB" id="A0A0N5AMI1"/>